<protein>
    <recommendedName>
        <fullName evidence="3">PIN domain-containing protein</fullName>
    </recommendedName>
</protein>
<dbReference type="RefSeq" id="WP_014444000.1">
    <property type="nucleotide sequence ID" value="NC_017093.1"/>
</dbReference>
<gene>
    <name evidence="1" type="ordered locus">AMIS_38860</name>
</gene>
<sequence length="132" mass="14383">MTRARTVRLVLDTTAVASWVRGSIAVGEILAEINDEHGVAVIPVWCLVEAGHETAMIDRGRLDLLLAHPATVVIADDADDWEMLVGLRALTGRADCASAAWLALELDVDVMTRHPGWYEKVDGGRLVLEIED</sequence>
<organism evidence="1 2">
    <name type="scientific">Actinoplanes missouriensis (strain ATCC 14538 / DSM 43046 / CBS 188.64 / JCM 3121 / NBRC 102363 / NCIMB 12654 / NRRL B-3342 / UNCC 431)</name>
    <dbReference type="NCBI Taxonomy" id="512565"/>
    <lineage>
        <taxon>Bacteria</taxon>
        <taxon>Bacillati</taxon>
        <taxon>Actinomycetota</taxon>
        <taxon>Actinomycetes</taxon>
        <taxon>Micromonosporales</taxon>
        <taxon>Micromonosporaceae</taxon>
        <taxon>Actinoplanes</taxon>
    </lineage>
</organism>
<reference evidence="1 2" key="1">
    <citation type="submission" date="2012-02" db="EMBL/GenBank/DDBJ databases">
        <title>Complete genome sequence of Actinoplanes missouriensis 431 (= NBRC 102363).</title>
        <authorList>
            <person name="Ohnishi Y."/>
            <person name="Ishikawa J."/>
            <person name="Sekine M."/>
            <person name="Hosoyama A."/>
            <person name="Harada T."/>
            <person name="Narita H."/>
            <person name="Hata T."/>
            <person name="Konno Y."/>
            <person name="Tutikane K."/>
            <person name="Fujita N."/>
            <person name="Horinouchi S."/>
            <person name="Hayakawa M."/>
        </authorList>
    </citation>
    <scope>NUCLEOTIDE SEQUENCE [LARGE SCALE GENOMIC DNA]</scope>
    <source>
        <strain evidence="2">ATCC 14538 / DSM 43046 / CBS 188.64 / JCM 3121 / NBRC 102363 / NCIMB 12654 / NRRL B-3342 / UNCC 431</strain>
    </source>
</reference>
<accession>I0H7W9</accession>
<dbReference type="STRING" id="512565.AMIS_38860"/>
<dbReference type="AlphaFoldDB" id="I0H7W9"/>
<keyword evidence="2" id="KW-1185">Reference proteome</keyword>
<evidence type="ECO:0008006" key="3">
    <source>
        <dbReference type="Google" id="ProtNLM"/>
    </source>
</evidence>
<dbReference type="eggNOG" id="ENOG502ZEQD">
    <property type="taxonomic scope" value="Bacteria"/>
</dbReference>
<name>I0H7W9_ACTM4</name>
<dbReference type="EMBL" id="AP012319">
    <property type="protein sequence ID" value="BAL89106.1"/>
    <property type="molecule type" value="Genomic_DNA"/>
</dbReference>
<dbReference type="OrthoDB" id="3388622at2"/>
<dbReference type="Proteomes" id="UP000007882">
    <property type="component" value="Chromosome"/>
</dbReference>
<dbReference type="KEGG" id="ams:AMIS_38860"/>
<evidence type="ECO:0000313" key="2">
    <source>
        <dbReference type="Proteomes" id="UP000007882"/>
    </source>
</evidence>
<proteinExistence type="predicted"/>
<dbReference type="PATRIC" id="fig|512565.3.peg.3878"/>
<evidence type="ECO:0000313" key="1">
    <source>
        <dbReference type="EMBL" id="BAL89106.1"/>
    </source>
</evidence>
<dbReference type="HOGENOM" id="CLU_157734_0_0_11"/>